<feature type="region of interest" description="Disordered" evidence="4">
    <location>
        <begin position="309"/>
        <end position="329"/>
    </location>
</feature>
<dbReference type="SUPFAM" id="SSF57903">
    <property type="entry name" value="FYVE/PHD zinc finger"/>
    <property type="match status" value="1"/>
</dbReference>
<evidence type="ECO:0000256" key="4">
    <source>
        <dbReference type="SAM" id="MobiDB-lite"/>
    </source>
</evidence>
<keyword evidence="7" id="KW-1185">Reference proteome</keyword>
<dbReference type="STRING" id="1884261.A0A5C3Q5K2"/>
<dbReference type="CDD" id="cd15489">
    <property type="entry name" value="PHD_SF"/>
    <property type="match status" value="1"/>
</dbReference>
<dbReference type="InterPro" id="IPR001965">
    <property type="entry name" value="Znf_PHD"/>
</dbReference>
<keyword evidence="3" id="KW-0862">Zinc</keyword>
<dbReference type="AlphaFoldDB" id="A0A5C3Q5K2"/>
<keyword evidence="1" id="KW-0479">Metal-binding</keyword>
<name>A0A5C3Q5K2_9AGAR</name>
<gene>
    <name evidence="6" type="ORF">BDV98DRAFT_607681</name>
</gene>
<dbReference type="GO" id="GO:0008270">
    <property type="term" value="F:zinc ion binding"/>
    <property type="evidence" value="ECO:0007669"/>
    <property type="project" value="UniProtKB-KW"/>
</dbReference>
<dbReference type="SMART" id="SM00249">
    <property type="entry name" value="PHD"/>
    <property type="match status" value="1"/>
</dbReference>
<dbReference type="InterPro" id="IPR011011">
    <property type="entry name" value="Znf_FYVE_PHD"/>
</dbReference>
<feature type="domain" description="Zinc finger PHD-type" evidence="5">
    <location>
        <begin position="111"/>
        <end position="173"/>
    </location>
</feature>
<dbReference type="OrthoDB" id="3027520at2759"/>
<evidence type="ECO:0000256" key="2">
    <source>
        <dbReference type="ARBA" id="ARBA00022771"/>
    </source>
</evidence>
<proteinExistence type="predicted"/>
<dbReference type="Proteomes" id="UP000305067">
    <property type="component" value="Unassembled WGS sequence"/>
</dbReference>
<feature type="region of interest" description="Disordered" evidence="4">
    <location>
        <begin position="21"/>
        <end position="75"/>
    </location>
</feature>
<evidence type="ECO:0000256" key="1">
    <source>
        <dbReference type="ARBA" id="ARBA00022723"/>
    </source>
</evidence>
<dbReference type="Gene3D" id="3.30.40.10">
    <property type="entry name" value="Zinc/RING finger domain, C3HC4 (zinc finger)"/>
    <property type="match status" value="1"/>
</dbReference>
<feature type="non-terminal residue" evidence="6">
    <location>
        <position position="329"/>
    </location>
</feature>
<dbReference type="EMBL" id="ML178848">
    <property type="protein sequence ID" value="TFK97384.1"/>
    <property type="molecule type" value="Genomic_DNA"/>
</dbReference>
<evidence type="ECO:0000313" key="6">
    <source>
        <dbReference type="EMBL" id="TFK97384.1"/>
    </source>
</evidence>
<evidence type="ECO:0000259" key="5">
    <source>
        <dbReference type="SMART" id="SM00249"/>
    </source>
</evidence>
<organism evidence="6 7">
    <name type="scientific">Pterulicium gracile</name>
    <dbReference type="NCBI Taxonomy" id="1884261"/>
    <lineage>
        <taxon>Eukaryota</taxon>
        <taxon>Fungi</taxon>
        <taxon>Dikarya</taxon>
        <taxon>Basidiomycota</taxon>
        <taxon>Agaricomycotina</taxon>
        <taxon>Agaricomycetes</taxon>
        <taxon>Agaricomycetidae</taxon>
        <taxon>Agaricales</taxon>
        <taxon>Pleurotineae</taxon>
        <taxon>Pterulaceae</taxon>
        <taxon>Pterulicium</taxon>
    </lineage>
</organism>
<keyword evidence="2" id="KW-0863">Zinc-finger</keyword>
<protein>
    <recommendedName>
        <fullName evidence="5">Zinc finger PHD-type domain-containing protein</fullName>
    </recommendedName>
</protein>
<evidence type="ECO:0000256" key="3">
    <source>
        <dbReference type="ARBA" id="ARBA00022833"/>
    </source>
</evidence>
<dbReference type="InterPro" id="IPR013083">
    <property type="entry name" value="Znf_RING/FYVE/PHD"/>
</dbReference>
<reference evidence="6 7" key="1">
    <citation type="journal article" date="2019" name="Nat. Ecol. Evol.">
        <title>Megaphylogeny resolves global patterns of mushroom evolution.</title>
        <authorList>
            <person name="Varga T."/>
            <person name="Krizsan K."/>
            <person name="Foldi C."/>
            <person name="Dima B."/>
            <person name="Sanchez-Garcia M."/>
            <person name="Sanchez-Ramirez S."/>
            <person name="Szollosi G.J."/>
            <person name="Szarkandi J.G."/>
            <person name="Papp V."/>
            <person name="Albert L."/>
            <person name="Andreopoulos W."/>
            <person name="Angelini C."/>
            <person name="Antonin V."/>
            <person name="Barry K.W."/>
            <person name="Bougher N.L."/>
            <person name="Buchanan P."/>
            <person name="Buyck B."/>
            <person name="Bense V."/>
            <person name="Catcheside P."/>
            <person name="Chovatia M."/>
            <person name="Cooper J."/>
            <person name="Damon W."/>
            <person name="Desjardin D."/>
            <person name="Finy P."/>
            <person name="Geml J."/>
            <person name="Haridas S."/>
            <person name="Hughes K."/>
            <person name="Justo A."/>
            <person name="Karasinski D."/>
            <person name="Kautmanova I."/>
            <person name="Kiss B."/>
            <person name="Kocsube S."/>
            <person name="Kotiranta H."/>
            <person name="LaButti K.M."/>
            <person name="Lechner B.E."/>
            <person name="Liimatainen K."/>
            <person name="Lipzen A."/>
            <person name="Lukacs Z."/>
            <person name="Mihaltcheva S."/>
            <person name="Morgado L.N."/>
            <person name="Niskanen T."/>
            <person name="Noordeloos M.E."/>
            <person name="Ohm R.A."/>
            <person name="Ortiz-Santana B."/>
            <person name="Ovrebo C."/>
            <person name="Racz N."/>
            <person name="Riley R."/>
            <person name="Savchenko A."/>
            <person name="Shiryaev A."/>
            <person name="Soop K."/>
            <person name="Spirin V."/>
            <person name="Szebenyi C."/>
            <person name="Tomsovsky M."/>
            <person name="Tulloss R.E."/>
            <person name="Uehling J."/>
            <person name="Grigoriev I.V."/>
            <person name="Vagvolgyi C."/>
            <person name="Papp T."/>
            <person name="Martin F.M."/>
            <person name="Miettinen O."/>
            <person name="Hibbett D.S."/>
            <person name="Nagy L.G."/>
        </authorList>
    </citation>
    <scope>NUCLEOTIDE SEQUENCE [LARGE SCALE GENOMIC DNA]</scope>
    <source>
        <strain evidence="6 7">CBS 309.79</strain>
    </source>
</reference>
<accession>A0A5C3Q5K2</accession>
<sequence length="329" mass="36919">MESVEIDRLKDYFELTYFDDAKHLSQQEPPPPQKPARRSTRLAKADPPTNPSPPVSIASDGATPRSEGSDLPGFDEAITHIDNMLSKLDDGDQGNDSRVSIESATKSFVFHCRCGEKGTDVEGGDLEKEMGSEDRGALICCDRCNLWMHMACQRWGRAGGLLETESFKCDVCSYVTEEFFRQKQWLKKNVNILGLLESEQQTGDGVGVLVHIGDFHYPGRIIRAPRKKEKVKTSIGKLWPWCFIADTSDLHKNPSGIQRGNGDHYVVSPARLVDALVCDGKARRQIRKKEPDYVTKPLDKGLNLQDELDKYSSAEPEYNSRPARFDVDE</sequence>
<evidence type="ECO:0000313" key="7">
    <source>
        <dbReference type="Proteomes" id="UP000305067"/>
    </source>
</evidence>